<dbReference type="GO" id="GO:0003730">
    <property type="term" value="F:mRNA 3'-UTR binding"/>
    <property type="evidence" value="ECO:0007669"/>
    <property type="project" value="TreeGrafter"/>
</dbReference>
<protein>
    <recommendedName>
        <fullName evidence="8">Heterogeneous nuclear ribonucleoprotein A3</fullName>
    </recommendedName>
</protein>
<dbReference type="InterPro" id="IPR000504">
    <property type="entry name" value="RRM_dom"/>
</dbReference>
<evidence type="ECO:0000256" key="7">
    <source>
        <dbReference type="ARBA" id="ARBA00062997"/>
    </source>
</evidence>
<reference evidence="12" key="1">
    <citation type="submission" date="2025-08" db="UniProtKB">
        <authorList>
            <consortium name="Ensembl"/>
        </authorList>
    </citation>
    <scope>IDENTIFICATION</scope>
</reference>
<feature type="compositionally biased region" description="Gly residues" evidence="10">
    <location>
        <begin position="316"/>
        <end position="345"/>
    </location>
</feature>
<feature type="region of interest" description="Disordered" evidence="10">
    <location>
        <begin position="182"/>
        <end position="204"/>
    </location>
</feature>
<dbReference type="Pfam" id="PF00076">
    <property type="entry name" value="RRM_1"/>
    <property type="match status" value="2"/>
</dbReference>
<feature type="domain" description="RRM" evidence="11">
    <location>
        <begin position="122"/>
        <end position="183"/>
    </location>
</feature>
<evidence type="ECO:0000256" key="4">
    <source>
        <dbReference type="ARBA" id="ARBA00023242"/>
    </source>
</evidence>
<dbReference type="CDD" id="cd12578">
    <property type="entry name" value="RRM1_hnRNPA_like"/>
    <property type="match status" value="1"/>
</dbReference>
<dbReference type="PROSITE" id="PS50102">
    <property type="entry name" value="RRM"/>
    <property type="match status" value="2"/>
</dbReference>
<evidence type="ECO:0000256" key="6">
    <source>
        <dbReference type="ARBA" id="ARBA00053431"/>
    </source>
</evidence>
<keyword evidence="5" id="KW-0687">Ribonucleoprotein</keyword>
<dbReference type="Ensembl" id="ENSNVIT00000020580.1">
    <property type="protein sequence ID" value="ENSNVIP00000017652.1"/>
    <property type="gene ID" value="ENSNVIG00000013825.1"/>
</dbReference>
<evidence type="ECO:0000256" key="3">
    <source>
        <dbReference type="ARBA" id="ARBA00022884"/>
    </source>
</evidence>
<comment type="function">
    <text evidence="6">Plays a role in cytoplasmic trafficking of RNA. Binds to the cis-acting response element, A2RE. May be involved in pre-mRNA splicing.</text>
</comment>
<evidence type="ECO:0000313" key="13">
    <source>
        <dbReference type="Proteomes" id="UP000694425"/>
    </source>
</evidence>
<keyword evidence="2" id="KW-0677">Repeat</keyword>
<dbReference type="GO" id="GO:0000398">
    <property type="term" value="P:mRNA splicing, via spliceosome"/>
    <property type="evidence" value="ECO:0007669"/>
    <property type="project" value="TreeGrafter"/>
</dbReference>
<dbReference type="Gene3D" id="3.30.70.330">
    <property type="match status" value="2"/>
</dbReference>
<proteinExistence type="predicted"/>
<dbReference type="FunFam" id="3.30.70.330:FF:000158">
    <property type="entry name" value="heterogeneous nuclear ribonucleoprotein A3 isoform X1"/>
    <property type="match status" value="1"/>
</dbReference>
<name>A0A8C7BEB9_NEOVI</name>
<evidence type="ECO:0000256" key="2">
    <source>
        <dbReference type="ARBA" id="ARBA00022737"/>
    </source>
</evidence>
<evidence type="ECO:0000256" key="10">
    <source>
        <dbReference type="SAM" id="MobiDB-lite"/>
    </source>
</evidence>
<dbReference type="Proteomes" id="UP000694425">
    <property type="component" value="Unplaced"/>
</dbReference>
<keyword evidence="4" id="KW-0539">Nucleus</keyword>
<dbReference type="InterPro" id="IPR035979">
    <property type="entry name" value="RBD_domain_sf"/>
</dbReference>
<dbReference type="SMART" id="SM00360">
    <property type="entry name" value="RRM"/>
    <property type="match status" value="2"/>
</dbReference>
<evidence type="ECO:0000256" key="9">
    <source>
        <dbReference type="PROSITE-ProRule" id="PRU00176"/>
    </source>
</evidence>
<dbReference type="InterPro" id="IPR012677">
    <property type="entry name" value="Nucleotide-bd_a/b_plait_sf"/>
</dbReference>
<dbReference type="SUPFAM" id="SSF54928">
    <property type="entry name" value="RNA-binding domain, RBD"/>
    <property type="match status" value="2"/>
</dbReference>
<evidence type="ECO:0000256" key="1">
    <source>
        <dbReference type="ARBA" id="ARBA00004123"/>
    </source>
</evidence>
<sequence length="345" mass="35911">RTRKPSPAKPSPESESGLKMEGHDPKEPEQLRKLFIGGLSFETTDDSLREHFEKWGTLTDCIVMRDPQTKCSRGFGFVTYSCVEEVDTAMCARPHKVDGRVVEPKRAVSREDSVKPGAHLTVKKIFYGKIETTEVMEDRESGKKRGFAFVTFDDHDTVDKIVVQKYHTINGHNCEVKKALSKQEMQSAGSQRGRGGGSGNFMGRGGNFGGGGNFGRGGNFGGRGGCGGGGDGGYNGFGGDGGNYGGGPGYSSRGGYGGGGPGYGNQGGRNGGGGGGYDGYNEGGNFGGNYGGGGNYNDFGNYSGQQQSNYDPMKGGSFGGRSSGSPYGGGYGSGGGSGGYGSRRF</sequence>
<reference evidence="12" key="2">
    <citation type="submission" date="2025-09" db="UniProtKB">
        <authorList>
            <consortium name="Ensembl"/>
        </authorList>
    </citation>
    <scope>IDENTIFICATION</scope>
</reference>
<keyword evidence="13" id="KW-1185">Reference proteome</keyword>
<comment type="subunit">
    <text evidence="7">Identified in the spliceosome C complex.</text>
</comment>
<dbReference type="GO" id="GO:0071013">
    <property type="term" value="C:catalytic step 2 spliceosome"/>
    <property type="evidence" value="ECO:0007669"/>
    <property type="project" value="TreeGrafter"/>
</dbReference>
<feature type="region of interest" description="Disordered" evidence="10">
    <location>
        <begin position="1"/>
        <end position="27"/>
    </location>
</feature>
<evidence type="ECO:0000313" key="12">
    <source>
        <dbReference type="Ensembl" id="ENSNVIP00000017652.1"/>
    </source>
</evidence>
<feature type="compositionally biased region" description="Basic and acidic residues" evidence="10">
    <location>
        <begin position="16"/>
        <end position="27"/>
    </location>
</feature>
<evidence type="ECO:0000256" key="8">
    <source>
        <dbReference type="ARBA" id="ARBA00067973"/>
    </source>
</evidence>
<feature type="compositionally biased region" description="Gly residues" evidence="10">
    <location>
        <begin position="192"/>
        <end position="204"/>
    </location>
</feature>
<dbReference type="PANTHER" id="PTHR48026">
    <property type="entry name" value="HOMOLOGOUS TO DROSOPHILA SQD (SQUID) PROTEIN"/>
    <property type="match status" value="1"/>
</dbReference>
<dbReference type="PANTHER" id="PTHR48026:SF27">
    <property type="entry name" value="HETEROGENEOUS NUCLEAR RIBONUCLEOPROTEIN A3-LIKE-RELATED"/>
    <property type="match status" value="1"/>
</dbReference>
<evidence type="ECO:0000259" key="11">
    <source>
        <dbReference type="PROSITE" id="PS50102"/>
    </source>
</evidence>
<dbReference type="FunFam" id="3.30.70.330:FF:000350">
    <property type="entry name" value="heterogeneous nuclear ribonucleoprotein A3 isoform X1"/>
    <property type="match status" value="1"/>
</dbReference>
<dbReference type="AlphaFoldDB" id="A0A8C7BEB9"/>
<organism evidence="12 13">
    <name type="scientific">Neovison vison</name>
    <name type="common">American mink</name>
    <name type="synonym">Mustela vison</name>
    <dbReference type="NCBI Taxonomy" id="452646"/>
    <lineage>
        <taxon>Eukaryota</taxon>
        <taxon>Metazoa</taxon>
        <taxon>Chordata</taxon>
        <taxon>Craniata</taxon>
        <taxon>Vertebrata</taxon>
        <taxon>Euteleostomi</taxon>
        <taxon>Mammalia</taxon>
        <taxon>Eutheria</taxon>
        <taxon>Laurasiatheria</taxon>
        <taxon>Carnivora</taxon>
        <taxon>Caniformia</taxon>
        <taxon>Musteloidea</taxon>
        <taxon>Mustelidae</taxon>
        <taxon>Mustelinae</taxon>
        <taxon>Neogale</taxon>
    </lineage>
</organism>
<dbReference type="GeneTree" id="ENSGT00940000153147"/>
<accession>A0A8C7BEB9</accession>
<feature type="domain" description="RRM" evidence="11">
    <location>
        <begin position="32"/>
        <end position="115"/>
    </location>
</feature>
<keyword evidence="3 9" id="KW-0694">RNA-binding</keyword>
<comment type="subcellular location">
    <subcellularLocation>
        <location evidence="1">Nucleus</location>
    </subcellularLocation>
</comment>
<feature type="region of interest" description="Disordered" evidence="10">
    <location>
        <begin position="299"/>
        <end position="345"/>
    </location>
</feature>
<evidence type="ECO:0000256" key="5">
    <source>
        <dbReference type="ARBA" id="ARBA00023274"/>
    </source>
</evidence>